<comment type="caution">
    <text evidence="1">The sequence shown here is derived from an EMBL/GenBank/DDBJ whole genome shotgun (WGS) entry which is preliminary data.</text>
</comment>
<name>A0A0F9LHY0_9ZZZZ</name>
<protein>
    <submittedName>
        <fullName evidence="1">Uncharacterized protein</fullName>
    </submittedName>
</protein>
<dbReference type="EMBL" id="LAZR01011004">
    <property type="protein sequence ID" value="KKM63910.1"/>
    <property type="molecule type" value="Genomic_DNA"/>
</dbReference>
<proteinExistence type="predicted"/>
<feature type="non-terminal residue" evidence="1">
    <location>
        <position position="1"/>
    </location>
</feature>
<reference evidence="1" key="1">
    <citation type="journal article" date="2015" name="Nature">
        <title>Complex archaea that bridge the gap between prokaryotes and eukaryotes.</title>
        <authorList>
            <person name="Spang A."/>
            <person name="Saw J.H."/>
            <person name="Jorgensen S.L."/>
            <person name="Zaremba-Niedzwiedzka K."/>
            <person name="Martijn J."/>
            <person name="Lind A.E."/>
            <person name="van Eijk R."/>
            <person name="Schleper C."/>
            <person name="Guy L."/>
            <person name="Ettema T.J."/>
        </authorList>
    </citation>
    <scope>NUCLEOTIDE SEQUENCE</scope>
</reference>
<organism evidence="1">
    <name type="scientific">marine sediment metagenome</name>
    <dbReference type="NCBI Taxonomy" id="412755"/>
    <lineage>
        <taxon>unclassified sequences</taxon>
        <taxon>metagenomes</taxon>
        <taxon>ecological metagenomes</taxon>
    </lineage>
</organism>
<gene>
    <name evidence="1" type="ORF">LCGC14_1506660</name>
</gene>
<sequence>LIVMAFILGLAVFVFAAVAQPAQAGSLHLHVIEYLESQGITPAEGDFTIQDNSDGQGPFVARWDEGTLGPEPTLNEIQAFPGAFPSPPTDAEIIDQTWEDNPLIRAMILRDARRGNKTVQQILDELKTE</sequence>
<evidence type="ECO:0000313" key="1">
    <source>
        <dbReference type="EMBL" id="KKM63910.1"/>
    </source>
</evidence>
<accession>A0A0F9LHY0</accession>
<dbReference type="AlphaFoldDB" id="A0A0F9LHY0"/>